<dbReference type="EMBL" id="JAIWYP010000004">
    <property type="protein sequence ID" value="KAH3838377.1"/>
    <property type="molecule type" value="Genomic_DNA"/>
</dbReference>
<keyword evidence="2" id="KW-1185">Reference proteome</keyword>
<reference evidence="1" key="2">
    <citation type="submission" date="2020-11" db="EMBL/GenBank/DDBJ databases">
        <authorList>
            <person name="McCartney M.A."/>
            <person name="Auch B."/>
            <person name="Kono T."/>
            <person name="Mallez S."/>
            <person name="Becker A."/>
            <person name="Gohl D.M."/>
            <person name="Silverstein K.A.T."/>
            <person name="Koren S."/>
            <person name="Bechman K.B."/>
            <person name="Herman A."/>
            <person name="Abrahante J.E."/>
            <person name="Garbe J."/>
        </authorList>
    </citation>
    <scope>NUCLEOTIDE SEQUENCE</scope>
    <source>
        <strain evidence="1">Duluth1</strain>
        <tissue evidence="1">Whole animal</tissue>
    </source>
</reference>
<comment type="caution">
    <text evidence="1">The sequence shown here is derived from an EMBL/GenBank/DDBJ whole genome shotgun (WGS) entry which is preliminary data.</text>
</comment>
<sequence>MLPSSRIVTDQHGSIELPKLPCWPPGAPRTSTVVPGPTTTNTELHGSHAGSCRI</sequence>
<evidence type="ECO:0000313" key="1">
    <source>
        <dbReference type="EMBL" id="KAH3838377.1"/>
    </source>
</evidence>
<dbReference type="Proteomes" id="UP000828390">
    <property type="component" value="Unassembled WGS sequence"/>
</dbReference>
<evidence type="ECO:0000313" key="2">
    <source>
        <dbReference type="Proteomes" id="UP000828390"/>
    </source>
</evidence>
<protein>
    <submittedName>
        <fullName evidence="1">Uncharacterized protein</fullName>
    </submittedName>
</protein>
<gene>
    <name evidence="1" type="ORF">DPMN_111786</name>
</gene>
<organism evidence="1 2">
    <name type="scientific">Dreissena polymorpha</name>
    <name type="common">Zebra mussel</name>
    <name type="synonym">Mytilus polymorpha</name>
    <dbReference type="NCBI Taxonomy" id="45954"/>
    <lineage>
        <taxon>Eukaryota</taxon>
        <taxon>Metazoa</taxon>
        <taxon>Spiralia</taxon>
        <taxon>Lophotrochozoa</taxon>
        <taxon>Mollusca</taxon>
        <taxon>Bivalvia</taxon>
        <taxon>Autobranchia</taxon>
        <taxon>Heteroconchia</taxon>
        <taxon>Euheterodonta</taxon>
        <taxon>Imparidentia</taxon>
        <taxon>Neoheterodontei</taxon>
        <taxon>Myida</taxon>
        <taxon>Dreissenoidea</taxon>
        <taxon>Dreissenidae</taxon>
        <taxon>Dreissena</taxon>
    </lineage>
</organism>
<reference evidence="1" key="1">
    <citation type="journal article" date="2019" name="bioRxiv">
        <title>The Genome of the Zebra Mussel, Dreissena polymorpha: A Resource for Invasive Species Research.</title>
        <authorList>
            <person name="McCartney M.A."/>
            <person name="Auch B."/>
            <person name="Kono T."/>
            <person name="Mallez S."/>
            <person name="Zhang Y."/>
            <person name="Obille A."/>
            <person name="Becker A."/>
            <person name="Abrahante J.E."/>
            <person name="Garbe J."/>
            <person name="Badalamenti J.P."/>
            <person name="Herman A."/>
            <person name="Mangelson H."/>
            <person name="Liachko I."/>
            <person name="Sullivan S."/>
            <person name="Sone E.D."/>
            <person name="Koren S."/>
            <person name="Silverstein K.A.T."/>
            <person name="Beckman K.B."/>
            <person name="Gohl D.M."/>
        </authorList>
    </citation>
    <scope>NUCLEOTIDE SEQUENCE</scope>
    <source>
        <strain evidence="1">Duluth1</strain>
        <tissue evidence="1">Whole animal</tissue>
    </source>
</reference>
<dbReference type="AlphaFoldDB" id="A0A9D4KFL4"/>
<accession>A0A9D4KFL4</accession>
<proteinExistence type="predicted"/>
<name>A0A9D4KFL4_DREPO</name>